<proteinExistence type="predicted"/>
<dbReference type="EMBL" id="CP017839">
    <property type="protein sequence ID" value="APA96890.1"/>
    <property type="molecule type" value="Genomic_DNA"/>
</dbReference>
<dbReference type="AlphaFoldDB" id="A0ABC8AS16"/>
<dbReference type="KEGG" id="nsr:NS506_02830"/>
<name>A0ABC8AS16_9NOCA</name>
<evidence type="ECO:0000313" key="2">
    <source>
        <dbReference type="Proteomes" id="UP000180166"/>
    </source>
</evidence>
<sequence length="45" mass="4470">MSVSVPASSSGLVYLEATSADVTGSDAAFATVERLRADGSPGIPE</sequence>
<gene>
    <name evidence="1" type="ORF">NS506_02830</name>
</gene>
<evidence type="ECO:0000313" key="1">
    <source>
        <dbReference type="EMBL" id="APA96890.1"/>
    </source>
</evidence>
<dbReference type="Proteomes" id="UP000180166">
    <property type="component" value="Chromosome"/>
</dbReference>
<protein>
    <submittedName>
        <fullName evidence="1">Uncharacterized protein</fullName>
    </submittedName>
</protein>
<dbReference type="RefSeq" id="WP_158660771.1">
    <property type="nucleotide sequence ID" value="NZ_CP017839.1"/>
</dbReference>
<reference evidence="1 2" key="1">
    <citation type="submission" date="2016-10" db="EMBL/GenBank/DDBJ databases">
        <title>Genome sequence of Nocardia seriolae strain EM150506, isolated from Anguila japonica.</title>
        <authorList>
            <person name="Han H.-J."/>
        </authorList>
    </citation>
    <scope>NUCLEOTIDE SEQUENCE [LARGE SCALE GENOMIC DNA]</scope>
    <source>
        <strain evidence="1 2">EM150506</strain>
    </source>
</reference>
<accession>A0ABC8AS16</accession>
<organism evidence="1 2">
    <name type="scientific">Nocardia seriolae</name>
    <dbReference type="NCBI Taxonomy" id="37332"/>
    <lineage>
        <taxon>Bacteria</taxon>
        <taxon>Bacillati</taxon>
        <taxon>Actinomycetota</taxon>
        <taxon>Actinomycetes</taxon>
        <taxon>Mycobacteriales</taxon>
        <taxon>Nocardiaceae</taxon>
        <taxon>Nocardia</taxon>
    </lineage>
</organism>